<gene>
    <name evidence="2" type="ORF">FOC69_13110</name>
</gene>
<dbReference type="PROSITE" id="PS00018">
    <property type="entry name" value="EF_HAND_1"/>
    <property type="match status" value="1"/>
</dbReference>
<dbReference type="EMBL" id="CP054003">
    <property type="protein sequence ID" value="QKH85256.1"/>
    <property type="molecule type" value="Genomic_DNA"/>
</dbReference>
<dbReference type="Proteomes" id="UP000501467">
    <property type="component" value="Chromosome"/>
</dbReference>
<proteinExistence type="predicted"/>
<name>A0AAP9NCT8_BACFG</name>
<sequence>MPRKNEGLTAEGQKRPQKADISKNGSIDLEELRKRDKGKVCLRIDANTVILVSPENKNEEYAARFRNRIESLR</sequence>
<protein>
    <submittedName>
        <fullName evidence="2">Uncharacterized protein</fullName>
    </submittedName>
</protein>
<accession>A0AAP9NCT8</accession>
<reference evidence="2 3" key="1">
    <citation type="submission" date="2020-05" db="EMBL/GenBank/DDBJ databases">
        <title>FDA dAtabase for Regulatory Grade micrObial Sequences (FDA-ARGOS): Supporting development and validation of Infectious Disease Dx tests.</title>
        <authorList>
            <person name="Bojja K."/>
            <person name="Kessler A."/>
            <person name="Tallon L."/>
            <person name="Sadzewicz L."/>
            <person name="Zhao X."/>
            <person name="Vavikolanu K."/>
            <person name="Mehta A."/>
            <person name="Aluvathingal J."/>
            <person name="Nadendla S."/>
            <person name="Myers T."/>
            <person name="Yan Y."/>
            <person name="Sichtig H."/>
        </authorList>
    </citation>
    <scope>NUCLEOTIDE SEQUENCE [LARGE SCALE GENOMIC DNA]</scope>
    <source>
        <strain evidence="2 3">FDAARGOS_763</strain>
    </source>
</reference>
<evidence type="ECO:0000256" key="1">
    <source>
        <dbReference type="SAM" id="MobiDB-lite"/>
    </source>
</evidence>
<feature type="region of interest" description="Disordered" evidence="1">
    <location>
        <begin position="1"/>
        <end position="25"/>
    </location>
</feature>
<organism evidence="2 3">
    <name type="scientific">Bacteroides fragilis</name>
    <dbReference type="NCBI Taxonomy" id="817"/>
    <lineage>
        <taxon>Bacteria</taxon>
        <taxon>Pseudomonadati</taxon>
        <taxon>Bacteroidota</taxon>
        <taxon>Bacteroidia</taxon>
        <taxon>Bacteroidales</taxon>
        <taxon>Bacteroidaceae</taxon>
        <taxon>Bacteroides</taxon>
    </lineage>
</organism>
<dbReference type="RefSeq" id="WP_005778700.1">
    <property type="nucleotide sequence ID" value="NZ_CP054003.1"/>
</dbReference>
<dbReference type="InterPro" id="IPR018247">
    <property type="entry name" value="EF_Hand_1_Ca_BS"/>
</dbReference>
<feature type="compositionally biased region" description="Basic and acidic residues" evidence="1">
    <location>
        <begin position="1"/>
        <end position="21"/>
    </location>
</feature>
<evidence type="ECO:0000313" key="2">
    <source>
        <dbReference type="EMBL" id="QKH85256.1"/>
    </source>
</evidence>
<dbReference type="AlphaFoldDB" id="A0AAP9NCT8"/>
<evidence type="ECO:0000313" key="3">
    <source>
        <dbReference type="Proteomes" id="UP000501467"/>
    </source>
</evidence>